<evidence type="ECO:0008006" key="4">
    <source>
        <dbReference type="Google" id="ProtNLM"/>
    </source>
</evidence>
<dbReference type="EMBL" id="CP043626">
    <property type="protein sequence ID" value="QEY70324.1"/>
    <property type="molecule type" value="Genomic_DNA"/>
</dbReference>
<reference evidence="2 3" key="1">
    <citation type="submission" date="2019-09" db="EMBL/GenBank/DDBJ databases">
        <title>Prosopis cineraria nodule microbiome.</title>
        <authorList>
            <person name="Chaluvadi S.R."/>
            <person name="Ali R."/>
            <person name="Wang X."/>
        </authorList>
    </citation>
    <scope>NUCLEOTIDE SEQUENCE [LARGE SCALE GENOMIC DNA]</scope>
    <source>
        <strain evidence="2 3">BG1</strain>
    </source>
</reference>
<organism evidence="2 3">
    <name type="scientific">Pseudomonas denitrificans</name>
    <dbReference type="NCBI Taxonomy" id="43306"/>
    <lineage>
        <taxon>Bacteria</taxon>
        <taxon>Pseudomonadati</taxon>
        <taxon>Pseudomonadota</taxon>
        <taxon>Gammaproteobacteria</taxon>
        <taxon>Pseudomonadales</taxon>
        <taxon>Pseudomonadaceae</taxon>
        <taxon>Halopseudomonas</taxon>
    </lineage>
</organism>
<name>A0A9X7MVJ6_PSEDE</name>
<protein>
    <recommendedName>
        <fullName evidence="4">PEGA domain-containing protein</fullName>
    </recommendedName>
</protein>
<evidence type="ECO:0000313" key="2">
    <source>
        <dbReference type="EMBL" id="QEY70324.1"/>
    </source>
</evidence>
<keyword evidence="3" id="KW-1185">Reference proteome</keyword>
<dbReference type="KEGG" id="pden:F1C79_00850"/>
<feature type="compositionally biased region" description="Polar residues" evidence="1">
    <location>
        <begin position="44"/>
        <end position="59"/>
    </location>
</feature>
<dbReference type="OrthoDB" id="9801841at2"/>
<gene>
    <name evidence="2" type="ORF">F1C79_00850</name>
</gene>
<feature type="compositionally biased region" description="Pro residues" evidence="1">
    <location>
        <begin position="110"/>
        <end position="120"/>
    </location>
</feature>
<sequence>MNWLLIVGVAVCVLLVALWKAGTFDNPIAAPTDHEASPPPPVQTQPADNPLESTVTVTQEPMDDELEQPPSSAPVVDELPDPAAHDHQLPSDANTIRPAAPDAQNVEKPAPAPAPAPATAPSPAKVSAQKPAEHRQPKPTTPAIAAQKVRPLPTDAVVITGTRPASPTRPRSTPAPATVGTLIVAVQPWAEIWIDGRKRGISPPLFKLQLPPGVYTVELRNPDLPGYSQKVQIVTGQSVTLRHSFQ</sequence>
<accession>A0A9X7MVJ6</accession>
<feature type="region of interest" description="Disordered" evidence="1">
    <location>
        <begin position="30"/>
        <end position="149"/>
    </location>
</feature>
<dbReference type="AlphaFoldDB" id="A0A9X7MVJ6"/>
<dbReference type="RefSeq" id="WP_151186213.1">
    <property type="nucleotide sequence ID" value="NZ_CP043626.1"/>
</dbReference>
<evidence type="ECO:0000256" key="1">
    <source>
        <dbReference type="SAM" id="MobiDB-lite"/>
    </source>
</evidence>
<dbReference type="Proteomes" id="UP000326659">
    <property type="component" value="Chromosome"/>
</dbReference>
<evidence type="ECO:0000313" key="3">
    <source>
        <dbReference type="Proteomes" id="UP000326659"/>
    </source>
</evidence>
<proteinExistence type="predicted"/>